<dbReference type="Proteomes" id="UP000785679">
    <property type="component" value="Unassembled WGS sequence"/>
</dbReference>
<keyword evidence="2" id="KW-1185">Reference proteome</keyword>
<reference evidence="1" key="1">
    <citation type="submission" date="2019-06" db="EMBL/GenBank/DDBJ databases">
        <authorList>
            <person name="Zheng W."/>
        </authorList>
    </citation>
    <scope>NUCLEOTIDE SEQUENCE</scope>
    <source>
        <strain evidence="1">QDHG01</strain>
    </source>
</reference>
<gene>
    <name evidence="1" type="ORF">FGO68_gene15431</name>
</gene>
<sequence>MSHPIPKESILCSPQYHNRKNKLPLAMYFELNLRPEYPATLQNLQDFTILLGKNGPLIKPYTSNIFVSLALEPTKLLAYPLGIYINLNALQKQSYQMNSGYHNLRMKVIEEANFSLFNKQVDQITKQTDEESQLSVSIVWKQKVVEKIKLPREVVRSGMEIQFEVPHIFNLLLNDGSSSWFQYNPNTLFEDASYQWMSLCRVVEVYG</sequence>
<comment type="caution">
    <text evidence="1">The sequence shown here is derived from an EMBL/GenBank/DDBJ whole genome shotgun (WGS) entry which is preliminary data.</text>
</comment>
<accession>A0A8J8NQW7</accession>
<evidence type="ECO:0000313" key="1">
    <source>
        <dbReference type="EMBL" id="TNV78885.1"/>
    </source>
</evidence>
<dbReference type="AlphaFoldDB" id="A0A8J8NQW7"/>
<dbReference type="EMBL" id="RRYP01009692">
    <property type="protein sequence ID" value="TNV78885.1"/>
    <property type="molecule type" value="Genomic_DNA"/>
</dbReference>
<proteinExistence type="predicted"/>
<organism evidence="1 2">
    <name type="scientific">Halteria grandinella</name>
    <dbReference type="NCBI Taxonomy" id="5974"/>
    <lineage>
        <taxon>Eukaryota</taxon>
        <taxon>Sar</taxon>
        <taxon>Alveolata</taxon>
        <taxon>Ciliophora</taxon>
        <taxon>Intramacronucleata</taxon>
        <taxon>Spirotrichea</taxon>
        <taxon>Stichotrichia</taxon>
        <taxon>Sporadotrichida</taxon>
        <taxon>Halteriidae</taxon>
        <taxon>Halteria</taxon>
    </lineage>
</organism>
<protein>
    <submittedName>
        <fullName evidence="1">Uncharacterized protein</fullName>
    </submittedName>
</protein>
<name>A0A8J8NQW7_HALGN</name>
<evidence type="ECO:0000313" key="2">
    <source>
        <dbReference type="Proteomes" id="UP000785679"/>
    </source>
</evidence>